<sequence length="178" mass="20437">MRDFENIDARLGLGYFLVKLSLPFGERMILGTKPLLVDHPRLVEVIELVRLGDDLFAFCFKNPEQFGFLGNREVCLSQVCGYFGIRKEKVLDLFMEHHLKVCYRDLVPAFVAGIFRRIRGYIHLLSACAEGEASEKVGNLFSRVLPFCLRIKDRIAFIPEVFADNGFYFMEHPLTLGL</sequence>
<accession>A0A1J5QXP8</accession>
<comment type="caution">
    <text evidence="1">The sequence shown here is derived from an EMBL/GenBank/DDBJ whole genome shotgun (WGS) entry which is preliminary data.</text>
</comment>
<dbReference type="AlphaFoldDB" id="A0A1J5QXP8"/>
<reference evidence="1" key="1">
    <citation type="submission" date="2016-10" db="EMBL/GenBank/DDBJ databases">
        <title>Sequence of Gallionella enrichment culture.</title>
        <authorList>
            <person name="Poehlein A."/>
            <person name="Muehling M."/>
            <person name="Daniel R."/>
        </authorList>
    </citation>
    <scope>NUCLEOTIDE SEQUENCE</scope>
</reference>
<protein>
    <submittedName>
        <fullName evidence="1">Uncharacterized protein</fullName>
    </submittedName>
</protein>
<proteinExistence type="predicted"/>
<name>A0A1J5QXP8_9ZZZZ</name>
<organism evidence="1">
    <name type="scientific">mine drainage metagenome</name>
    <dbReference type="NCBI Taxonomy" id="410659"/>
    <lineage>
        <taxon>unclassified sequences</taxon>
        <taxon>metagenomes</taxon>
        <taxon>ecological metagenomes</taxon>
    </lineage>
</organism>
<evidence type="ECO:0000313" key="1">
    <source>
        <dbReference type="EMBL" id="OIQ88058.1"/>
    </source>
</evidence>
<gene>
    <name evidence="1" type="ORF">GALL_300650</name>
</gene>
<dbReference type="EMBL" id="MLJW01000390">
    <property type="protein sequence ID" value="OIQ88058.1"/>
    <property type="molecule type" value="Genomic_DNA"/>
</dbReference>